<evidence type="ECO:0000256" key="3">
    <source>
        <dbReference type="SAM" id="Coils"/>
    </source>
</evidence>
<dbReference type="EMBL" id="CABIJS010000444">
    <property type="protein sequence ID" value="VUZ51761.1"/>
    <property type="molecule type" value="Genomic_DNA"/>
</dbReference>
<protein>
    <recommendedName>
        <fullName evidence="6">Tumor protein D52</fullName>
    </recommendedName>
</protein>
<comment type="similarity">
    <text evidence="1">Belongs to the TPD52 family.</text>
</comment>
<dbReference type="EMBL" id="CABIJS010000444">
    <property type="protein sequence ID" value="VUZ51762.1"/>
    <property type="molecule type" value="Genomic_DNA"/>
</dbReference>
<evidence type="ECO:0000313" key="4">
    <source>
        <dbReference type="EMBL" id="VUZ51761.1"/>
    </source>
</evidence>
<dbReference type="PANTHER" id="PTHR19307:SF14">
    <property type="entry name" value="TUMOR PROTEIN D52"/>
    <property type="match status" value="1"/>
</dbReference>
<feature type="coiled-coil region" evidence="3">
    <location>
        <begin position="19"/>
        <end position="53"/>
    </location>
</feature>
<proteinExistence type="inferred from homology"/>
<reference evidence="4 5" key="1">
    <citation type="submission" date="2019-07" db="EMBL/GenBank/DDBJ databases">
        <authorList>
            <person name="Jastrzebski P J."/>
            <person name="Paukszto L."/>
            <person name="Jastrzebski P J."/>
        </authorList>
    </citation>
    <scope>NUCLEOTIDE SEQUENCE [LARGE SCALE GENOMIC DNA]</scope>
    <source>
        <strain evidence="4 5">WMS-il1</strain>
    </source>
</reference>
<gene>
    <name evidence="4" type="ORF">WMSIL1_LOCUS10445</name>
</gene>
<dbReference type="Proteomes" id="UP000321570">
    <property type="component" value="Unassembled WGS sequence"/>
</dbReference>
<name>A0A564YWV3_HYMDI</name>
<evidence type="ECO:0000256" key="2">
    <source>
        <dbReference type="ARBA" id="ARBA00023054"/>
    </source>
</evidence>
<sequence length="190" mass="20904">MMEIAEDASTVINTEPVSEEQEVIDREELERELAATEEDIQTLKEALNVKIKRCVEIKKKLGHTDISTISYDVREGLTKIGESETMQKTQRALLQARSKTIDVAEDVKLKLTTSIETLKNTETFKNISETMGSAFDTFKAFALPSLSSLSWRGSSSGTAFRGSSFPPTAAAFAADSTSNYQSPHRPAPPL</sequence>
<evidence type="ECO:0000313" key="5">
    <source>
        <dbReference type="Proteomes" id="UP000321570"/>
    </source>
</evidence>
<dbReference type="AlphaFoldDB" id="A0A564YWV3"/>
<dbReference type="GO" id="GO:0005737">
    <property type="term" value="C:cytoplasm"/>
    <property type="evidence" value="ECO:0007669"/>
    <property type="project" value="TreeGrafter"/>
</dbReference>
<keyword evidence="5" id="KW-1185">Reference proteome</keyword>
<dbReference type="Pfam" id="PF04201">
    <property type="entry name" value="TPD52"/>
    <property type="match status" value="1"/>
</dbReference>
<dbReference type="InterPro" id="IPR007327">
    <property type="entry name" value="TPD52"/>
</dbReference>
<dbReference type="PANTHER" id="PTHR19307">
    <property type="entry name" value="TUMOR PROTEIN D52"/>
    <property type="match status" value="1"/>
</dbReference>
<organism evidence="4 5">
    <name type="scientific">Hymenolepis diminuta</name>
    <name type="common">Rat tapeworm</name>
    <dbReference type="NCBI Taxonomy" id="6216"/>
    <lineage>
        <taxon>Eukaryota</taxon>
        <taxon>Metazoa</taxon>
        <taxon>Spiralia</taxon>
        <taxon>Lophotrochozoa</taxon>
        <taxon>Platyhelminthes</taxon>
        <taxon>Cestoda</taxon>
        <taxon>Eucestoda</taxon>
        <taxon>Cyclophyllidea</taxon>
        <taxon>Hymenolepididae</taxon>
        <taxon>Hymenolepis</taxon>
    </lineage>
</organism>
<evidence type="ECO:0008006" key="6">
    <source>
        <dbReference type="Google" id="ProtNLM"/>
    </source>
</evidence>
<evidence type="ECO:0000256" key="1">
    <source>
        <dbReference type="ARBA" id="ARBA00005702"/>
    </source>
</evidence>
<keyword evidence="2 3" id="KW-0175">Coiled coil</keyword>
<accession>A0A564YWV3</accession>